<evidence type="ECO:0000256" key="5">
    <source>
        <dbReference type="ARBA" id="ARBA00023242"/>
    </source>
</evidence>
<dbReference type="PANTHER" id="PTHR43874:SF19">
    <property type="entry name" value="RESPONSE REGULATOR 23-RELATED"/>
    <property type="match status" value="1"/>
</dbReference>
<dbReference type="PANTHER" id="PTHR43874">
    <property type="entry name" value="TWO-COMPONENT RESPONSE REGULATOR"/>
    <property type="match status" value="1"/>
</dbReference>
<dbReference type="InterPro" id="IPR009057">
    <property type="entry name" value="Homeodomain-like_sf"/>
</dbReference>
<proteinExistence type="predicted"/>
<dbReference type="PROSITE" id="PS50110">
    <property type="entry name" value="RESPONSE_REGULATORY"/>
    <property type="match status" value="1"/>
</dbReference>
<dbReference type="Gene3D" id="1.10.10.60">
    <property type="entry name" value="Homeodomain-like"/>
    <property type="match status" value="1"/>
</dbReference>
<evidence type="ECO:0000313" key="8">
    <source>
        <dbReference type="EMBL" id="KAG6426493.1"/>
    </source>
</evidence>
<dbReference type="InterPro" id="IPR001789">
    <property type="entry name" value="Sig_transdc_resp-reg_receiver"/>
</dbReference>
<keyword evidence="4" id="KW-0804">Transcription</keyword>
<dbReference type="FunFam" id="1.10.10.60:FF:000007">
    <property type="entry name" value="Two-component response regulator"/>
    <property type="match status" value="1"/>
</dbReference>
<organism evidence="8">
    <name type="scientific">Salvia splendens</name>
    <name type="common">Scarlet sage</name>
    <dbReference type="NCBI Taxonomy" id="180675"/>
    <lineage>
        <taxon>Eukaryota</taxon>
        <taxon>Viridiplantae</taxon>
        <taxon>Streptophyta</taxon>
        <taxon>Embryophyta</taxon>
        <taxon>Tracheophyta</taxon>
        <taxon>Spermatophyta</taxon>
        <taxon>Magnoliopsida</taxon>
        <taxon>eudicotyledons</taxon>
        <taxon>Gunneridae</taxon>
        <taxon>Pentapetalae</taxon>
        <taxon>asterids</taxon>
        <taxon>lamiids</taxon>
        <taxon>Lamiales</taxon>
        <taxon>Lamiaceae</taxon>
        <taxon>Nepetoideae</taxon>
        <taxon>Mentheae</taxon>
        <taxon>Salviinae</taxon>
        <taxon>Salvia</taxon>
        <taxon>Salvia subgen. Calosphace</taxon>
        <taxon>core Calosphace</taxon>
    </lineage>
</organism>
<dbReference type="SUPFAM" id="SSF52172">
    <property type="entry name" value="CheY-like"/>
    <property type="match status" value="1"/>
</dbReference>
<dbReference type="NCBIfam" id="TIGR01557">
    <property type="entry name" value="myb_SHAQKYF"/>
    <property type="match status" value="1"/>
</dbReference>
<feature type="modified residue" description="4-aspartylphosphate" evidence="6">
    <location>
        <position position="73"/>
    </location>
</feature>
<dbReference type="Gene3D" id="3.40.50.2300">
    <property type="match status" value="1"/>
</dbReference>
<dbReference type="GO" id="GO:0000160">
    <property type="term" value="P:phosphorelay signal transduction system"/>
    <property type="evidence" value="ECO:0007669"/>
    <property type="project" value="UniProtKB-KW"/>
</dbReference>
<feature type="domain" description="Response regulatory" evidence="7">
    <location>
        <begin position="22"/>
        <end position="137"/>
    </location>
</feature>
<dbReference type="InterPro" id="IPR011006">
    <property type="entry name" value="CheY-like_superfamily"/>
</dbReference>
<accession>A0A8X9A2Z6</accession>
<keyword evidence="6" id="KW-0597">Phosphoprotein</keyword>
<dbReference type="SMART" id="SM00448">
    <property type="entry name" value="REC"/>
    <property type="match status" value="1"/>
</dbReference>
<dbReference type="AlphaFoldDB" id="A0A8X9A2Z6"/>
<dbReference type="GO" id="GO:0003677">
    <property type="term" value="F:DNA binding"/>
    <property type="evidence" value="ECO:0007669"/>
    <property type="project" value="InterPro"/>
</dbReference>
<evidence type="ECO:0000259" key="7">
    <source>
        <dbReference type="PROSITE" id="PS50110"/>
    </source>
</evidence>
<protein>
    <recommendedName>
        <fullName evidence="7">Response regulatory domain-containing protein</fullName>
    </recommendedName>
</protein>
<keyword evidence="9" id="KW-1185">Reference proteome</keyword>
<dbReference type="SUPFAM" id="SSF46689">
    <property type="entry name" value="Homeodomain-like"/>
    <property type="match status" value="1"/>
</dbReference>
<reference evidence="8" key="1">
    <citation type="submission" date="2018-01" db="EMBL/GenBank/DDBJ databases">
        <authorList>
            <person name="Mao J.F."/>
        </authorList>
    </citation>
    <scope>NUCLEOTIDE SEQUENCE</scope>
    <source>
        <strain evidence="8">Huo1</strain>
        <tissue evidence="8">Leaf</tissue>
    </source>
</reference>
<dbReference type="Proteomes" id="UP000298416">
    <property type="component" value="Unassembled WGS sequence"/>
</dbReference>
<keyword evidence="2" id="KW-0902">Two-component regulatory system</keyword>
<dbReference type="GO" id="GO:0005634">
    <property type="term" value="C:nucleus"/>
    <property type="evidence" value="ECO:0007669"/>
    <property type="project" value="UniProtKB-SubCell"/>
</dbReference>
<name>A0A8X9A2Z6_SALSN</name>
<evidence type="ECO:0000256" key="6">
    <source>
        <dbReference type="PROSITE-ProRule" id="PRU00169"/>
    </source>
</evidence>
<keyword evidence="5" id="KW-0539">Nucleus</keyword>
<dbReference type="CDD" id="cd17584">
    <property type="entry name" value="REC_typeB_ARR-like"/>
    <property type="match status" value="1"/>
</dbReference>
<reference evidence="8" key="2">
    <citation type="submission" date="2020-08" db="EMBL/GenBank/DDBJ databases">
        <title>Plant Genome Project.</title>
        <authorList>
            <person name="Zhang R.-G."/>
        </authorList>
    </citation>
    <scope>NUCLEOTIDE SEQUENCE</scope>
    <source>
        <strain evidence="8">Huo1</strain>
        <tissue evidence="8">Leaf</tissue>
    </source>
</reference>
<evidence type="ECO:0000256" key="3">
    <source>
        <dbReference type="ARBA" id="ARBA00023015"/>
    </source>
</evidence>
<comment type="subcellular location">
    <subcellularLocation>
        <location evidence="1">Nucleus</location>
    </subcellularLocation>
</comment>
<evidence type="ECO:0000256" key="2">
    <source>
        <dbReference type="ARBA" id="ARBA00023012"/>
    </source>
</evidence>
<dbReference type="InterPro" id="IPR006447">
    <property type="entry name" value="Myb_dom_plants"/>
</dbReference>
<dbReference type="GO" id="GO:0009736">
    <property type="term" value="P:cytokinin-activated signaling pathway"/>
    <property type="evidence" value="ECO:0007669"/>
    <property type="project" value="InterPro"/>
</dbReference>
<sequence>MASENICLKRSSKPRRSCDSISILVVDDDTTCLAVVAALLKKFKYSVVTAKHPNDALCALRIKGGAFDLVVSDVNMPDMNGFQLREAITHEFNLPVILMSVDSKEVVLSKANKSGAALFISKPVSPNDLKDLWQFAAIKKKANSNENSKRRPHNKERFECGDANTKKPKVIWTNALHYRFLEAIRSIGLERAVPKKILQLMDVPGLTRENVASHLQKYRMFLKRVSDASCKLEDDEAMIRTTSYASNYSLYRLTKPQFRFENFPDSYQTHPTSYISLGSNSINRNSEVTSALPSTTHLVHQQSGNSVNFAIDELLNNIDQTCYAEHLNEPLLLPPLPWSNLSLVQDQQFNGGIVDDSPFCSVYELPASNVQQPFNLNPTHLHSSIPSYQLINFQQVQGTIDSVVFGTTSSQFHKAIDSTNQACYSVTSSSSITAPDIMLTTDFCSMQCDYNDAALESLLAFGLFGEDQIQTLEGL</sequence>
<dbReference type="EMBL" id="PNBA02000004">
    <property type="protein sequence ID" value="KAG6426493.1"/>
    <property type="molecule type" value="Genomic_DNA"/>
</dbReference>
<gene>
    <name evidence="8" type="ORF">SASPL_110716</name>
</gene>
<dbReference type="InterPro" id="IPR045279">
    <property type="entry name" value="ARR-like"/>
</dbReference>
<evidence type="ECO:0000256" key="4">
    <source>
        <dbReference type="ARBA" id="ARBA00023163"/>
    </source>
</evidence>
<keyword evidence="3" id="KW-0805">Transcription regulation</keyword>
<evidence type="ECO:0000313" key="9">
    <source>
        <dbReference type="Proteomes" id="UP000298416"/>
    </source>
</evidence>
<evidence type="ECO:0000256" key="1">
    <source>
        <dbReference type="ARBA" id="ARBA00004123"/>
    </source>
</evidence>
<comment type="caution">
    <text evidence="8">The sequence shown here is derived from an EMBL/GenBank/DDBJ whole genome shotgun (WGS) entry which is preliminary data.</text>
</comment>
<dbReference type="Pfam" id="PF00072">
    <property type="entry name" value="Response_reg"/>
    <property type="match status" value="1"/>
</dbReference>